<feature type="region of interest" description="Disordered" evidence="2">
    <location>
        <begin position="1203"/>
        <end position="1228"/>
    </location>
</feature>
<feature type="domain" description="MBG" evidence="3">
    <location>
        <begin position="74"/>
        <end position="147"/>
    </location>
</feature>
<comment type="caution">
    <text evidence="4">The sequence shown here is derived from an EMBL/GenBank/DDBJ whole genome shotgun (WGS) entry which is preliminary data.</text>
</comment>
<reference evidence="4 5" key="1">
    <citation type="journal article" date="2015" name="Genome Announc.">
        <title>Expanding the biotechnology potential of lactobacilli through comparative genomics of 213 strains and associated genera.</title>
        <authorList>
            <person name="Sun Z."/>
            <person name="Harris H.M."/>
            <person name="McCann A."/>
            <person name="Guo C."/>
            <person name="Argimon S."/>
            <person name="Zhang W."/>
            <person name="Yang X."/>
            <person name="Jeffery I.B."/>
            <person name="Cooney J.C."/>
            <person name="Kagawa T.F."/>
            <person name="Liu W."/>
            <person name="Song Y."/>
            <person name="Salvetti E."/>
            <person name="Wrobel A."/>
            <person name="Rasinkangas P."/>
            <person name="Parkhill J."/>
            <person name="Rea M.C."/>
            <person name="O'Sullivan O."/>
            <person name="Ritari J."/>
            <person name="Douillard F.P."/>
            <person name="Paul Ross R."/>
            <person name="Yang R."/>
            <person name="Briner A.E."/>
            <person name="Felis G.E."/>
            <person name="de Vos W.M."/>
            <person name="Barrangou R."/>
            <person name="Klaenhammer T.R."/>
            <person name="Caufield P.W."/>
            <person name="Cui Y."/>
            <person name="Zhang H."/>
            <person name="O'Toole P.W."/>
        </authorList>
    </citation>
    <scope>NUCLEOTIDE SEQUENCE [LARGE SCALE GENOMIC DNA]</scope>
    <source>
        <strain evidence="4 5">DSM 22697</strain>
    </source>
</reference>
<sequence>MEDKHLLKRLSADMTEEKRHYKLYKDGKQWALAGISLLFAGTVMMTKPAAVHADVAKPTIQASALTIATVQSKTAASQNGDTYDVQLAAGVKAPTWVAGDFTCVPVAGQTDQYTVTLSAQGLAALQAANPAMTITANQITAGTLTIAAPSQTQPDAASAAAVQPAKATAAQPPVAQTAKTATVQPPVAKTASAETPKATPATQSDQPQSEQTTNLGDATPAEVDAAKTKTAEAYQTNNVPQKVTATAGVAATNASAKVTLSSPKVGYGSGLSKLTITYTMTDAEAGDDFTITLPANSSVLAFQGYNSLAAAVGTTTKAPNADGTQTVTNHFTMSVPGTTVQTLTYVLNPNGLGQASPISDVGTSIVKVSYAIDGVDQGSQNLEVTVNPTARVKAPTRTDPTTNPVKAVLPSTQYVYTFAVNENTGVRDDIDASAAVNSAVNYGTTITIPVPAGFTLDEAATAALNQVTLNSGDTTTITQPGGTGKDIIITVPKGKGAQNWNNVPGYKLVGQFDTTQQATDQTLTAAGPAVVTQKTDDNGTTKTFTADAAWTETILGTDSTPTVATAVSSFGNNSHAEKQLVLDSDPTNDPSVLDSFTFNYQSPSATTDAKITLDIPDGLDATSVSVPVSGNAKHRYLPGTTEYAYTMTLADGTTETGTVAAGGTVKPQAASAIRSIVFTPNILVPGASSDGKYSDGSFQVYGTLASKYDDGSSVQNGDVLTSKITLAAPGTADFAVSQVDQKVSTPVSSAKIYPYFPSSKPGDVGMQFDIYGSNGNFGQTTNKIFEPIIYYVLPSATAVESITGTQDAKVTQSLAPDGRVIVTIDYTGTGESVDLGVATTSNNVVNVRNNADALPGTYPYAAYIYSPNTALMQTTPVPDPALAGGHADAVVMGISNGNGKLTIDQATTTYESTLAQGDDIVPVSHATADKSSTSQLKFFTNLVNTNEALSDLTVVTNIPTIGDASGSQYTFNLTGAITVPKDFTTSDGQVHPLTATVLYATQPATLTAGSTSVDLTGYVPAEQVTDWSKIRSVIVKIPNMPSKAATGRFIFNGTIPDLIDQGGRTGYLASGFYMPKAKLSIQKTDQMASLAITGTSTIHARAHYVDDAGHDQFVDFTDLDKTLNDNVDKLTNDYPKTQDKLSADDQAAIPDGYALIPESVHIVDSSKADGTLAFGDTVTNKDDGDFVQYELIRTASLNVTYVDDDDPSGTVPLPEGTKTTIDGDEGDSGTYTVIVPENYELAEGQGATVNYNLTTDDSDDFTVHLVHKKTTVFVTTTTTTTYTGAPAAILPPDKVTPISWQKVTDLVTKTTSYIPVEKATITVPTPELAGYKPDKDQTTYTPVASATAPVDDTKTVTYTSQAASLTVTYIDDVTNKPIPTSEDTVSGLVGDPGNYTVKVPKGYVLSNGQTGTVGYTLKADDTDNFTVHLTHGISHEAIPTTRHIIYQFADKSAAAEPKNQTVF</sequence>
<dbReference type="NCBIfam" id="TIGR03715">
    <property type="entry name" value="KxYKxGKxW"/>
    <property type="match status" value="1"/>
</dbReference>
<accession>A0A0R2EYX6</accession>
<dbReference type="Proteomes" id="UP000050865">
    <property type="component" value="Unassembled WGS sequence"/>
</dbReference>
<keyword evidence="5" id="KW-1185">Reference proteome</keyword>
<dbReference type="Gene3D" id="3.10.430.110">
    <property type="match status" value="1"/>
</dbReference>
<evidence type="ECO:0000313" key="4">
    <source>
        <dbReference type="EMBL" id="KRN19141.1"/>
    </source>
</evidence>
<dbReference type="STRING" id="1423730.FC75_GL000242"/>
<dbReference type="InterPro" id="IPR022263">
    <property type="entry name" value="KxYKxGKxW"/>
</dbReference>
<dbReference type="Pfam" id="PF17883">
    <property type="entry name" value="MBG"/>
    <property type="match status" value="1"/>
</dbReference>
<dbReference type="Pfam" id="PF19258">
    <property type="entry name" value="KxYKxGKxW_sig"/>
    <property type="match status" value="1"/>
</dbReference>
<protein>
    <submittedName>
        <fullName evidence="4">Mucus binding protein</fullName>
    </submittedName>
</protein>
<proteinExistence type="predicted"/>
<evidence type="ECO:0000256" key="1">
    <source>
        <dbReference type="ARBA" id="ARBA00022729"/>
    </source>
</evidence>
<name>A0A0R2EYX6_9LACO</name>
<evidence type="ECO:0000259" key="3">
    <source>
        <dbReference type="Pfam" id="PF17883"/>
    </source>
</evidence>
<dbReference type="InterPro" id="IPR041277">
    <property type="entry name" value="MBG_Lactobacillales"/>
</dbReference>
<feature type="compositionally biased region" description="Polar residues" evidence="2">
    <location>
        <begin position="200"/>
        <end position="216"/>
    </location>
</feature>
<dbReference type="Gene3D" id="3.10.20.320">
    <property type="entry name" value="Putative peptidoglycan bound protein (lpxtg motif)"/>
    <property type="match status" value="2"/>
</dbReference>
<dbReference type="RefSeq" id="WP_056989845.1">
    <property type="nucleotide sequence ID" value="NZ_AYZJ01000077.1"/>
</dbReference>
<gene>
    <name evidence="4" type="ORF">FC75_GL000242</name>
</gene>
<keyword evidence="1" id="KW-0732">Signal</keyword>
<dbReference type="EMBL" id="AYZJ01000077">
    <property type="protein sequence ID" value="KRN19141.1"/>
    <property type="molecule type" value="Genomic_DNA"/>
</dbReference>
<evidence type="ECO:0000313" key="5">
    <source>
        <dbReference type="Proteomes" id="UP000050865"/>
    </source>
</evidence>
<organism evidence="4 5">
    <name type="scientific">Lacticaseibacillus camelliae DSM 22697 = JCM 13995</name>
    <dbReference type="NCBI Taxonomy" id="1423730"/>
    <lineage>
        <taxon>Bacteria</taxon>
        <taxon>Bacillati</taxon>
        <taxon>Bacillota</taxon>
        <taxon>Bacilli</taxon>
        <taxon>Lactobacillales</taxon>
        <taxon>Lactobacillaceae</taxon>
        <taxon>Lacticaseibacillus</taxon>
    </lineage>
</organism>
<feature type="compositionally biased region" description="Low complexity" evidence="2">
    <location>
        <begin position="169"/>
        <end position="186"/>
    </location>
</feature>
<dbReference type="PATRIC" id="fig|1423730.4.peg.253"/>
<evidence type="ECO:0000256" key="2">
    <source>
        <dbReference type="SAM" id="MobiDB-lite"/>
    </source>
</evidence>
<feature type="region of interest" description="Disordered" evidence="2">
    <location>
        <begin position="169"/>
        <end position="219"/>
    </location>
</feature>